<dbReference type="EMBL" id="JACANB010000004">
    <property type="protein sequence ID" value="MDM1696608.1"/>
    <property type="molecule type" value="Genomic_DNA"/>
</dbReference>
<feature type="signal peptide" evidence="2">
    <location>
        <begin position="1"/>
        <end position="24"/>
    </location>
</feature>
<feature type="chain" id="PRO_5043644762" evidence="2">
    <location>
        <begin position="25"/>
        <end position="247"/>
    </location>
</feature>
<organism evidence="4 5">
    <name type="scientific">Thiopseudomonas alkaliphila</name>
    <dbReference type="NCBI Taxonomy" id="1697053"/>
    <lineage>
        <taxon>Bacteria</taxon>
        <taxon>Pseudomonadati</taxon>
        <taxon>Pseudomonadota</taxon>
        <taxon>Gammaproteobacteria</taxon>
        <taxon>Pseudomonadales</taxon>
        <taxon>Pseudomonadaceae</taxon>
        <taxon>Thiopseudomonas</taxon>
    </lineage>
</organism>
<evidence type="ECO:0000259" key="3">
    <source>
        <dbReference type="Pfam" id="PF13505"/>
    </source>
</evidence>
<proteinExistence type="predicted"/>
<gene>
    <name evidence="4" type="ORF">HX099_08040</name>
</gene>
<evidence type="ECO:0000313" key="4">
    <source>
        <dbReference type="EMBL" id="MDM1696608.1"/>
    </source>
</evidence>
<keyword evidence="1 2" id="KW-0732">Signal</keyword>
<dbReference type="RefSeq" id="WP_286593908.1">
    <property type="nucleotide sequence ID" value="NZ_JACANB010000004.1"/>
</dbReference>
<reference evidence="4" key="1">
    <citation type="submission" date="2020-06" db="EMBL/GenBank/DDBJ databases">
        <authorList>
            <person name="Dong N."/>
        </authorList>
    </citation>
    <scope>NUCLEOTIDE SEQUENCE</scope>
    <source>
        <strain evidence="4">DF46-2-2</strain>
    </source>
</reference>
<sequence length="247" mass="27592">MTMKKVLMGASAATILLAPFMAQAADPISNIGLMGSHNRYKLTSKIDKLDNSKERMPKGGIYYNFGNKLTGEEGFIYQVGAHAQYGKKGDVKNREAQLDLDGGYRLSIDERNYVDGLLGVGYEHSRYDDKKGTNVRLTNKMPFAKAGVGFNHQGDTVLTRLEVGSRYNIDATTKVHVQGLGNEKVDMKNKHNPYAELTFMWDKGYNDLPITAGLYYTQHNYKLKTKRDITGSELKNDEYGVKVGLAF</sequence>
<dbReference type="AlphaFoldDB" id="A0AAW7DVA2"/>
<dbReference type="Proteomes" id="UP001173465">
    <property type="component" value="Unassembled WGS sequence"/>
</dbReference>
<evidence type="ECO:0000313" key="5">
    <source>
        <dbReference type="Proteomes" id="UP001173465"/>
    </source>
</evidence>
<comment type="caution">
    <text evidence="4">The sequence shown here is derived from an EMBL/GenBank/DDBJ whole genome shotgun (WGS) entry which is preliminary data.</text>
</comment>
<name>A0AAW7DVA2_9GAMM</name>
<dbReference type="InterPro" id="IPR027385">
    <property type="entry name" value="Beta-barrel_OMP"/>
</dbReference>
<reference evidence="4" key="2">
    <citation type="journal article" date="2022" name="Sci. Total Environ.">
        <title>Prevalence, transmission, and molecular epidemiology of tet(X)-positive bacteria among humans, animals, and environmental niches in China: An epidemiological, and genomic-based study.</title>
        <authorList>
            <person name="Dong N."/>
            <person name="Zeng Y."/>
            <person name="Cai C."/>
            <person name="Sun C."/>
            <person name="Lu J."/>
            <person name="Liu C."/>
            <person name="Zhou H."/>
            <person name="Sun Q."/>
            <person name="Shu L."/>
            <person name="Wang H."/>
            <person name="Wang Y."/>
            <person name="Wang S."/>
            <person name="Wu C."/>
            <person name="Chan E.W."/>
            <person name="Chen G."/>
            <person name="Shen Z."/>
            <person name="Chen S."/>
            <person name="Zhang R."/>
        </authorList>
    </citation>
    <scope>NUCLEOTIDE SEQUENCE</scope>
    <source>
        <strain evidence="4">DF46-2-2</strain>
    </source>
</reference>
<protein>
    <submittedName>
        <fullName evidence="4">Outer membrane beta-barrel protein</fullName>
    </submittedName>
</protein>
<feature type="domain" description="Outer membrane protein beta-barrel" evidence="3">
    <location>
        <begin position="11"/>
        <end position="162"/>
    </location>
</feature>
<evidence type="ECO:0000256" key="1">
    <source>
        <dbReference type="ARBA" id="ARBA00022729"/>
    </source>
</evidence>
<evidence type="ECO:0000256" key="2">
    <source>
        <dbReference type="SAM" id="SignalP"/>
    </source>
</evidence>
<dbReference type="Pfam" id="PF13505">
    <property type="entry name" value="OMP_b-brl"/>
    <property type="match status" value="1"/>
</dbReference>
<accession>A0AAW7DVA2</accession>